<reference evidence="9" key="3">
    <citation type="submission" date="2015-04" db="UniProtKB">
        <authorList>
            <consortium name="EnsemblPlants"/>
        </authorList>
    </citation>
    <scope>IDENTIFICATION</scope>
    <source>
        <strain evidence="9">cv. Jemalong A17</strain>
    </source>
</reference>
<dbReference type="EnsemblPlants" id="KEH43321">
    <property type="protein sequence ID" value="KEH43321"/>
    <property type="gene ID" value="MTR_1g090723"/>
</dbReference>
<evidence type="ECO:0000256" key="4">
    <source>
        <dbReference type="ARBA" id="ARBA00023163"/>
    </source>
</evidence>
<dbReference type="PANTHER" id="PTHR31744:SF210">
    <property type="entry name" value="NAC DOMAIN-CONTAINING PROTEIN 86-LIKE"/>
    <property type="match status" value="1"/>
</dbReference>
<dbReference type="GO" id="GO:0006355">
    <property type="term" value="P:regulation of DNA-templated transcription"/>
    <property type="evidence" value="ECO:0007669"/>
    <property type="project" value="InterPro"/>
</dbReference>
<evidence type="ECO:0000256" key="6">
    <source>
        <dbReference type="SAM" id="Phobius"/>
    </source>
</evidence>
<reference evidence="8 10" key="2">
    <citation type="journal article" date="2014" name="BMC Genomics">
        <title>An improved genome release (version Mt4.0) for the model legume Medicago truncatula.</title>
        <authorList>
            <person name="Tang H."/>
            <person name="Krishnakumar V."/>
            <person name="Bidwell S."/>
            <person name="Rosen B."/>
            <person name="Chan A."/>
            <person name="Zhou S."/>
            <person name="Gentzbittel L."/>
            <person name="Childs K.L."/>
            <person name="Yandell M."/>
            <person name="Gundlach H."/>
            <person name="Mayer K.F."/>
            <person name="Schwartz D.C."/>
            <person name="Town C.D."/>
        </authorList>
    </citation>
    <scope>GENOME REANNOTATION</scope>
    <source>
        <strain evidence="8">A17</strain>
        <strain evidence="9 10">cv. Jemalong A17</strain>
    </source>
</reference>
<dbReference type="Proteomes" id="UP000002051">
    <property type="component" value="Unassembled WGS sequence"/>
</dbReference>
<evidence type="ECO:0000256" key="2">
    <source>
        <dbReference type="ARBA" id="ARBA00023015"/>
    </source>
</evidence>
<evidence type="ECO:0000259" key="7">
    <source>
        <dbReference type="PROSITE" id="PS51005"/>
    </source>
</evidence>
<dbReference type="InterPro" id="IPR003441">
    <property type="entry name" value="NAC-dom"/>
</dbReference>
<feature type="transmembrane region" description="Helical" evidence="6">
    <location>
        <begin position="598"/>
        <end position="620"/>
    </location>
</feature>
<sequence length="630" mass="70012">MEETAFYQGPGFRFHPTDEEIVRYYLKKKLTGNLPSCFDYLAVIDIYKFEPWDLPKLSKLKTRDLEWYFFTALDKKYGNSIRTNRATDRGYWKTTGKDRAIKNGEETVGMKKTLVYHSGRAPHGDRSNWVMHEYRMIDETLAKAGVQKDAYVLCRIFEKSGSGPKNGEKYGAPFVEEEWESFGEQVLPLPPVDNEPLKLEGFTPDVDELVNPLAVSVPDDVLVDPLDVFYDELWNENLPDSTYEDFFEAHDLDQDLVTSNTVGSAELQSNFCYGECSTHPQYSQAFINERKQSEATLGVYEYEVDQPNNIADLYGGNINSVQDGYNGGTNHNENPLNFNFASEVDQPNNIADLYGGNINSVQDGYNGGTNHNENPLNFNFASEDLGQVFHAPDYITGVTDEYMETNDIAEMDPSVAAMLDGSLADPDDDISNYICFDSPLNARSESPIASYGQPIIEQNVEGETYDSSLTNKHVFEAQPSDEVLPKEDLAASNWVSGDANTFVKHLLANIPAPPAFASEFPAKELACEIHPAAESSNSAHITAGMISITDITFRGNAMDWMVGKNGGFNTVMSTGFSQTDVNPATLVPISGLVCSKTAFMLSHGWVFLMGFSVVILSLSFKIGSFMYTGK</sequence>
<dbReference type="EMBL" id="CM001217">
    <property type="protein sequence ID" value="KEH43321.1"/>
    <property type="molecule type" value="Genomic_DNA"/>
</dbReference>
<feature type="domain" description="NAC" evidence="7">
    <location>
        <begin position="8"/>
        <end position="159"/>
    </location>
</feature>
<accession>A0A072VNW9</accession>
<keyword evidence="4" id="KW-0804">Transcription</keyword>
<dbReference type="STRING" id="3880.A0A072VNW9"/>
<dbReference type="GO" id="GO:0005634">
    <property type="term" value="C:nucleus"/>
    <property type="evidence" value="ECO:0007669"/>
    <property type="project" value="UniProtKB-SubCell"/>
</dbReference>
<proteinExistence type="predicted"/>
<evidence type="ECO:0000256" key="1">
    <source>
        <dbReference type="ARBA" id="ARBA00004123"/>
    </source>
</evidence>
<keyword evidence="3" id="KW-0238">DNA-binding</keyword>
<keyword evidence="6" id="KW-0472">Membrane</keyword>
<keyword evidence="6" id="KW-0812">Transmembrane</keyword>
<dbReference type="Pfam" id="PF02365">
    <property type="entry name" value="NAM"/>
    <property type="match status" value="1"/>
</dbReference>
<reference evidence="8 10" key="1">
    <citation type="journal article" date="2011" name="Nature">
        <title>The Medicago genome provides insight into the evolution of rhizobial symbioses.</title>
        <authorList>
            <person name="Young N.D."/>
            <person name="Debelle F."/>
            <person name="Oldroyd G.E."/>
            <person name="Geurts R."/>
            <person name="Cannon S.B."/>
            <person name="Udvardi M.K."/>
            <person name="Benedito V.A."/>
            <person name="Mayer K.F."/>
            <person name="Gouzy J."/>
            <person name="Schoof H."/>
            <person name="Van de Peer Y."/>
            <person name="Proost S."/>
            <person name="Cook D.R."/>
            <person name="Meyers B.C."/>
            <person name="Spannagl M."/>
            <person name="Cheung F."/>
            <person name="De Mita S."/>
            <person name="Krishnakumar V."/>
            <person name="Gundlach H."/>
            <person name="Zhou S."/>
            <person name="Mudge J."/>
            <person name="Bharti A.K."/>
            <person name="Murray J.D."/>
            <person name="Naoumkina M.A."/>
            <person name="Rosen B."/>
            <person name="Silverstein K.A."/>
            <person name="Tang H."/>
            <person name="Rombauts S."/>
            <person name="Zhao P.X."/>
            <person name="Zhou P."/>
            <person name="Barbe V."/>
            <person name="Bardou P."/>
            <person name="Bechner M."/>
            <person name="Bellec A."/>
            <person name="Berger A."/>
            <person name="Berges H."/>
            <person name="Bidwell S."/>
            <person name="Bisseling T."/>
            <person name="Choisne N."/>
            <person name="Couloux A."/>
            <person name="Denny R."/>
            <person name="Deshpande S."/>
            <person name="Dai X."/>
            <person name="Doyle J.J."/>
            <person name="Dudez A.M."/>
            <person name="Farmer A.D."/>
            <person name="Fouteau S."/>
            <person name="Franken C."/>
            <person name="Gibelin C."/>
            <person name="Gish J."/>
            <person name="Goldstein S."/>
            <person name="Gonzalez A.J."/>
            <person name="Green P.J."/>
            <person name="Hallab A."/>
            <person name="Hartog M."/>
            <person name="Hua A."/>
            <person name="Humphray S.J."/>
            <person name="Jeong D.H."/>
            <person name="Jing Y."/>
            <person name="Jocker A."/>
            <person name="Kenton S.M."/>
            <person name="Kim D.J."/>
            <person name="Klee K."/>
            <person name="Lai H."/>
            <person name="Lang C."/>
            <person name="Lin S."/>
            <person name="Macmil S.L."/>
            <person name="Magdelenat G."/>
            <person name="Matthews L."/>
            <person name="McCorrison J."/>
            <person name="Monaghan E.L."/>
            <person name="Mun J.H."/>
            <person name="Najar F.Z."/>
            <person name="Nicholson C."/>
            <person name="Noirot C."/>
            <person name="O'Bleness M."/>
            <person name="Paule C.R."/>
            <person name="Poulain J."/>
            <person name="Prion F."/>
            <person name="Qin B."/>
            <person name="Qu C."/>
            <person name="Retzel E.F."/>
            <person name="Riddle C."/>
            <person name="Sallet E."/>
            <person name="Samain S."/>
            <person name="Samson N."/>
            <person name="Sanders I."/>
            <person name="Saurat O."/>
            <person name="Scarpelli C."/>
            <person name="Schiex T."/>
            <person name="Segurens B."/>
            <person name="Severin A.J."/>
            <person name="Sherrier D.J."/>
            <person name="Shi R."/>
            <person name="Sims S."/>
            <person name="Singer S.R."/>
            <person name="Sinharoy S."/>
            <person name="Sterck L."/>
            <person name="Viollet A."/>
            <person name="Wang B.B."/>
            <person name="Wang K."/>
            <person name="Wang M."/>
            <person name="Wang X."/>
            <person name="Warfsmann J."/>
            <person name="Weissenbach J."/>
            <person name="White D.D."/>
            <person name="White J.D."/>
            <person name="Wiley G.B."/>
            <person name="Wincker P."/>
            <person name="Xing Y."/>
            <person name="Yang L."/>
            <person name="Yao Z."/>
            <person name="Ying F."/>
            <person name="Zhai J."/>
            <person name="Zhou L."/>
            <person name="Zuber A."/>
            <person name="Denarie J."/>
            <person name="Dixon R.A."/>
            <person name="May G.D."/>
            <person name="Schwartz D.C."/>
            <person name="Rogers J."/>
            <person name="Quetier F."/>
            <person name="Town C.D."/>
            <person name="Roe B.A."/>
        </authorList>
    </citation>
    <scope>NUCLEOTIDE SEQUENCE [LARGE SCALE GENOMIC DNA]</scope>
    <source>
        <strain evidence="8">A17</strain>
        <strain evidence="9 10">cv. Jemalong A17</strain>
    </source>
</reference>
<name>A0A072VNW9_MEDTR</name>
<evidence type="ECO:0000313" key="10">
    <source>
        <dbReference type="Proteomes" id="UP000002051"/>
    </source>
</evidence>
<organism evidence="8 10">
    <name type="scientific">Medicago truncatula</name>
    <name type="common">Barrel medic</name>
    <name type="synonym">Medicago tribuloides</name>
    <dbReference type="NCBI Taxonomy" id="3880"/>
    <lineage>
        <taxon>Eukaryota</taxon>
        <taxon>Viridiplantae</taxon>
        <taxon>Streptophyta</taxon>
        <taxon>Embryophyta</taxon>
        <taxon>Tracheophyta</taxon>
        <taxon>Spermatophyta</taxon>
        <taxon>Magnoliopsida</taxon>
        <taxon>eudicotyledons</taxon>
        <taxon>Gunneridae</taxon>
        <taxon>Pentapetalae</taxon>
        <taxon>rosids</taxon>
        <taxon>fabids</taxon>
        <taxon>Fabales</taxon>
        <taxon>Fabaceae</taxon>
        <taxon>Papilionoideae</taxon>
        <taxon>50 kb inversion clade</taxon>
        <taxon>NPAAA clade</taxon>
        <taxon>Hologalegina</taxon>
        <taxon>IRL clade</taxon>
        <taxon>Trifolieae</taxon>
        <taxon>Medicago</taxon>
    </lineage>
</organism>
<evidence type="ECO:0000256" key="3">
    <source>
        <dbReference type="ARBA" id="ARBA00023125"/>
    </source>
</evidence>
<dbReference type="AlphaFoldDB" id="A0A072VNW9"/>
<dbReference type="FunFam" id="2.170.150.80:FF:000002">
    <property type="entry name" value="Nac domain-containing protein 86"/>
    <property type="match status" value="1"/>
</dbReference>
<keyword evidence="5" id="KW-0539">Nucleus</keyword>
<dbReference type="Gene3D" id="2.170.150.80">
    <property type="entry name" value="NAC domain"/>
    <property type="match status" value="1"/>
</dbReference>
<evidence type="ECO:0000313" key="8">
    <source>
        <dbReference type="EMBL" id="KEH43321.1"/>
    </source>
</evidence>
<comment type="subcellular location">
    <subcellularLocation>
        <location evidence="1">Nucleus</location>
    </subcellularLocation>
</comment>
<keyword evidence="6" id="KW-1133">Transmembrane helix</keyword>
<keyword evidence="2" id="KW-0805">Transcription regulation</keyword>
<dbReference type="PANTHER" id="PTHR31744">
    <property type="entry name" value="PROTEIN CUP-SHAPED COTYLEDON 2-RELATED"/>
    <property type="match status" value="1"/>
</dbReference>
<evidence type="ECO:0000313" key="9">
    <source>
        <dbReference type="EnsemblPlants" id="KEH43321"/>
    </source>
</evidence>
<keyword evidence="10" id="KW-1185">Reference proteome</keyword>
<dbReference type="OrthoDB" id="777252at2759"/>
<dbReference type="InterPro" id="IPR036093">
    <property type="entry name" value="NAC_dom_sf"/>
</dbReference>
<dbReference type="GO" id="GO:0003677">
    <property type="term" value="F:DNA binding"/>
    <property type="evidence" value="ECO:0007669"/>
    <property type="project" value="UniProtKB-KW"/>
</dbReference>
<dbReference type="ExpressionAtlas" id="A0A072VNW9">
    <property type="expression patterns" value="differential"/>
</dbReference>
<protein>
    <submittedName>
        <fullName evidence="8">NAC transcription factor-like protein</fullName>
    </submittedName>
</protein>
<dbReference type="PROSITE" id="PS51005">
    <property type="entry name" value="NAC"/>
    <property type="match status" value="1"/>
</dbReference>
<dbReference type="SUPFAM" id="SSF101941">
    <property type="entry name" value="NAC domain"/>
    <property type="match status" value="1"/>
</dbReference>
<gene>
    <name evidence="9" type="primary">25484826</name>
    <name evidence="8" type="ordered locus">MTR_1g090723</name>
</gene>
<evidence type="ECO:0000256" key="5">
    <source>
        <dbReference type="ARBA" id="ARBA00023242"/>
    </source>
</evidence>